<comment type="caution">
    <text evidence="2">The sequence shown here is derived from an EMBL/GenBank/DDBJ whole genome shotgun (WGS) entry which is preliminary data.</text>
</comment>
<feature type="region of interest" description="Disordered" evidence="1">
    <location>
        <begin position="36"/>
        <end position="133"/>
    </location>
</feature>
<dbReference type="PROSITE" id="PS51257">
    <property type="entry name" value="PROKAR_LIPOPROTEIN"/>
    <property type="match status" value="1"/>
</dbReference>
<sequence length="766" mass="84385">MQSGTRWSTCPGFRRLRTVHELGNWQCPHSTLTSCRLSRHSRLRPSHPSTKSGYRELVWPLHGGRPSRRPNSGSLASPRRPLPPPSHPQDASSPKSKTRTQHLHTGTWPAKPNQTPPSYLGSRYSTLPSRPRHSSIHLPPILQLPDRYRVLAGRSRCQTRIGSTATLNSNDVGRPAGIVDIRDAPPQHQPFVRRAVRDALVLCRVVSSRNRRSVPPHQRCPVLCRPPRRLSSWSGHQQGSRHSHRQERRRVSWNAGSSVESRRERATTSSGRTYTEVYGSPARREAAVSSTAHVFPAPFARPSHANTVGSRSRPSDALTLALTRIHHQHHQHQHHQLTHPRCTAVSGLPAVKLPADAAHAHAPERPRASARLQQRRSIQLPHSLLAHPQQPRRSSAAQVAGPVLRKPVALPPWIITCDEYYLVPRLGPPVRPDLVSLPPPALPRTTKQNRRHPLHVGCALCHLAEPKEYIARKYLAAPLLALPVLVAHPVVFARHRRPGDCSKPAASFFVACCWPARRRTRRRSPKKKKKLAWLHDPRVAAEPHQPHAGELTARHSPPARLSAYLVARARAPVLHQSAAPPSHSCLPCLPRVHRLDTDSSLPPPSDHAAVAGRPRAGVRLLQLHPSAQRHAVSTSAAPSSCSRYLDPVLPPSVLALLALAGLLSWLALPGRPGPVTSCHPDACHSASMHYLMVASRRPPRSRRPELPEHPYAIVGLSCIARRRSLYLPLSSPSFAFTDRLSRMPSAAHPATVSVCAGVAAFPGAIP</sequence>
<protein>
    <submittedName>
        <fullName evidence="2">Uncharacterized protein</fullName>
    </submittedName>
</protein>
<feature type="compositionally biased region" description="Basic residues" evidence="1">
    <location>
        <begin position="239"/>
        <end position="248"/>
    </location>
</feature>
<dbReference type="AlphaFoldDB" id="A0A179HS47"/>
<gene>
    <name evidence="2" type="ORF">VFPFJ_02456</name>
</gene>
<dbReference type="Proteomes" id="UP000078340">
    <property type="component" value="Unassembled WGS sequence"/>
</dbReference>
<evidence type="ECO:0000313" key="3">
    <source>
        <dbReference type="Proteomes" id="UP000078340"/>
    </source>
</evidence>
<dbReference type="EMBL" id="LSBI01000002">
    <property type="protein sequence ID" value="OAQ93295.1"/>
    <property type="molecule type" value="Genomic_DNA"/>
</dbReference>
<feature type="compositionally biased region" description="Polar residues" evidence="1">
    <location>
        <begin position="112"/>
        <end position="128"/>
    </location>
</feature>
<accession>A0A179HS47</accession>
<evidence type="ECO:0000256" key="1">
    <source>
        <dbReference type="SAM" id="MobiDB-lite"/>
    </source>
</evidence>
<organism evidence="2 3">
    <name type="scientific">Purpureocillium lilacinum</name>
    <name type="common">Paecilomyces lilacinus</name>
    <dbReference type="NCBI Taxonomy" id="33203"/>
    <lineage>
        <taxon>Eukaryota</taxon>
        <taxon>Fungi</taxon>
        <taxon>Dikarya</taxon>
        <taxon>Ascomycota</taxon>
        <taxon>Pezizomycotina</taxon>
        <taxon>Sordariomycetes</taxon>
        <taxon>Hypocreomycetidae</taxon>
        <taxon>Hypocreales</taxon>
        <taxon>Ophiocordycipitaceae</taxon>
        <taxon>Purpureocillium</taxon>
    </lineage>
</organism>
<evidence type="ECO:0000313" key="2">
    <source>
        <dbReference type="EMBL" id="OAQ93295.1"/>
    </source>
</evidence>
<proteinExistence type="predicted"/>
<name>A0A179HS47_PURLI</name>
<reference evidence="2 3" key="1">
    <citation type="submission" date="2016-02" db="EMBL/GenBank/DDBJ databases">
        <title>Biosynthesis of antibiotic leucinostatins and their inhibition on Phytophthora in bio-control Purpureocillium lilacinum.</title>
        <authorList>
            <person name="Wang G."/>
            <person name="Liu Z."/>
            <person name="Lin R."/>
            <person name="Li E."/>
            <person name="Mao Z."/>
            <person name="Ling J."/>
            <person name="Yin W."/>
            <person name="Xie B."/>
        </authorList>
    </citation>
    <scope>NUCLEOTIDE SEQUENCE [LARGE SCALE GENOMIC DNA]</scope>
    <source>
        <strain evidence="2">PLFJ-1</strain>
    </source>
</reference>
<feature type="region of interest" description="Disordered" evidence="1">
    <location>
        <begin position="212"/>
        <end position="277"/>
    </location>
</feature>